<evidence type="ECO:0000313" key="4">
    <source>
        <dbReference type="Proteomes" id="UP000027616"/>
    </source>
</evidence>
<proteinExistence type="predicted"/>
<dbReference type="CDD" id="cd03794">
    <property type="entry name" value="GT4_WbuB-like"/>
    <property type="match status" value="1"/>
</dbReference>
<gene>
    <name evidence="3" type="ORF">BN938_0765</name>
</gene>
<evidence type="ECO:0000259" key="2">
    <source>
        <dbReference type="Pfam" id="PF00534"/>
    </source>
</evidence>
<dbReference type="SUPFAM" id="SSF53756">
    <property type="entry name" value="UDP-Glycosyltransferase/glycogen phosphorylase"/>
    <property type="match status" value="1"/>
</dbReference>
<dbReference type="Gene3D" id="3.40.50.2000">
    <property type="entry name" value="Glycogen Phosphorylase B"/>
    <property type="match status" value="2"/>
</dbReference>
<organism evidence="3 4">
    <name type="scientific">Mucinivorans hirudinis</name>
    <dbReference type="NCBI Taxonomy" id="1433126"/>
    <lineage>
        <taxon>Bacteria</taxon>
        <taxon>Pseudomonadati</taxon>
        <taxon>Bacteroidota</taxon>
        <taxon>Bacteroidia</taxon>
        <taxon>Bacteroidales</taxon>
        <taxon>Rikenellaceae</taxon>
        <taxon>Mucinivorans</taxon>
    </lineage>
</organism>
<dbReference type="InterPro" id="IPR001296">
    <property type="entry name" value="Glyco_trans_1"/>
</dbReference>
<dbReference type="HOGENOM" id="CLU_009583_11_7_10"/>
<dbReference type="PANTHER" id="PTHR46401">
    <property type="entry name" value="GLYCOSYLTRANSFERASE WBBK-RELATED"/>
    <property type="match status" value="1"/>
</dbReference>
<dbReference type="AlphaFoldDB" id="A0A060RBY4"/>
<protein>
    <submittedName>
        <fullName evidence="3">Putative glycosyltransferase</fullName>
    </submittedName>
</protein>
<keyword evidence="4" id="KW-1185">Reference proteome</keyword>
<name>A0A060RBY4_9BACT</name>
<dbReference type="GO" id="GO:0009103">
    <property type="term" value="P:lipopolysaccharide biosynthetic process"/>
    <property type="evidence" value="ECO:0007669"/>
    <property type="project" value="TreeGrafter"/>
</dbReference>
<evidence type="ECO:0000313" key="3">
    <source>
        <dbReference type="EMBL" id="CDN30869.1"/>
    </source>
</evidence>
<dbReference type="PATRIC" id="fig|1433126.3.peg.765"/>
<dbReference type="KEGG" id="rbc:BN938_0765"/>
<dbReference type="eggNOG" id="COG0438">
    <property type="taxonomic scope" value="Bacteria"/>
</dbReference>
<dbReference type="EMBL" id="HG934468">
    <property type="protein sequence ID" value="CDN30869.1"/>
    <property type="molecule type" value="Genomic_DNA"/>
</dbReference>
<dbReference type="STRING" id="1433126.BN938_0765"/>
<dbReference type="PANTHER" id="PTHR46401:SF2">
    <property type="entry name" value="GLYCOSYLTRANSFERASE WBBK-RELATED"/>
    <property type="match status" value="1"/>
</dbReference>
<dbReference type="Proteomes" id="UP000027616">
    <property type="component" value="Chromosome I"/>
</dbReference>
<reference evidence="3 4" key="1">
    <citation type="journal article" date="2015" name="Genome Announc.">
        <title>Complete Genome Sequence of the Novel Leech Symbiont Mucinivorans hirudinis M3T.</title>
        <authorList>
            <person name="Nelson M.C."/>
            <person name="Bomar L."/>
            <person name="Graf J."/>
        </authorList>
    </citation>
    <scope>NUCLEOTIDE SEQUENCE [LARGE SCALE GENOMIC DNA]</scope>
    <source>
        <strain evidence="4">M3</strain>
    </source>
</reference>
<keyword evidence="1 3" id="KW-0808">Transferase</keyword>
<dbReference type="Pfam" id="PF00534">
    <property type="entry name" value="Glycos_transf_1"/>
    <property type="match status" value="1"/>
</dbReference>
<evidence type="ECO:0000256" key="1">
    <source>
        <dbReference type="ARBA" id="ARBA00022679"/>
    </source>
</evidence>
<accession>A0A060RBY4</accession>
<sequence length="407" mass="47041">MLFLMFVFPNMDKSFNMYTTISKQFALEGNQVTVVAPGQHGQATGIYIENGVEVLRVKTLPIKNVSNWRKGISNLLLPYQYKRALKEFYRDSSFDLIILPTPPITLADLAAKLKKRFSAKVYLILRDIFPQNAVDLGFMKHDSIIHKYFRSKERKLYRVADYIGCMSQGNIDYVLMHNSELSATKFHILRNFQYRYEEFGFDKIALREKYGLQNKFVMLFGGNMGKAQELDNVLELARRAMKYSDAIILLLGEGVMMERTAKRIEELGITNIKIQGSIPKQEYQDLLSVCDVGIISLHRNFTIPNIPSKSLDYWNVGLPILASVDRATDYNIILEHTNTGLWSYAGEHENFFKNFEKLYKDSELRKYFAANGRKYQQNYLMPKQAYETIIGNITSSKYHKHGDKTLS</sequence>
<feature type="domain" description="Glycosyl transferase family 1" evidence="2">
    <location>
        <begin position="204"/>
        <end position="374"/>
    </location>
</feature>
<dbReference type="GO" id="GO:0016757">
    <property type="term" value="F:glycosyltransferase activity"/>
    <property type="evidence" value="ECO:0007669"/>
    <property type="project" value="InterPro"/>
</dbReference>